<organism evidence="1">
    <name type="scientific">marine sediment metagenome</name>
    <dbReference type="NCBI Taxonomy" id="412755"/>
    <lineage>
        <taxon>unclassified sequences</taxon>
        <taxon>metagenomes</taxon>
        <taxon>ecological metagenomes</taxon>
    </lineage>
</organism>
<proteinExistence type="predicted"/>
<sequence>FTKARTARESLTEGTRRFDVTQKRLEREATQKQAAATEKARAATAEANRNSVLTVNGKSVGKARLTTGAASTLKQQEVVDSHQKVLTGIRRVQQVMEDCGPDAKTFGDANCRKRMDLQAENAGVAIAKIRDPVGAISDSSTEAGKRFLALRNSITARIKGFFGQGKPKARELLAEIFRNARKDAHTHLSNTIVGFRKSTKGKNKDKFVRPNIDIQGRRLKGEVVGSPFTVEPIKKKPRDPDVNTEKFSKARLKAIGNPFEEGVAVQSKESLEDLGKLEVRFAVSSLGGLSPLQIKSKQAQLNRTATNLFKKVEKARKVLKTAFEEEETFSVDQSPEIQEAKKVLDLWETSLQTVLLIRGVYPKGK</sequence>
<comment type="caution">
    <text evidence="1">The sequence shown here is derived from an EMBL/GenBank/DDBJ whole genome shotgun (WGS) entry which is preliminary data.</text>
</comment>
<gene>
    <name evidence="1" type="ORF">LCGC14_2736640</name>
</gene>
<dbReference type="AlphaFoldDB" id="A0A0F9BXC4"/>
<evidence type="ECO:0000313" key="1">
    <source>
        <dbReference type="EMBL" id="KKK89086.1"/>
    </source>
</evidence>
<accession>A0A0F9BXC4</accession>
<name>A0A0F9BXC4_9ZZZZ</name>
<reference evidence="1" key="1">
    <citation type="journal article" date="2015" name="Nature">
        <title>Complex archaea that bridge the gap between prokaryotes and eukaryotes.</title>
        <authorList>
            <person name="Spang A."/>
            <person name="Saw J.H."/>
            <person name="Jorgensen S.L."/>
            <person name="Zaremba-Niedzwiedzka K."/>
            <person name="Martijn J."/>
            <person name="Lind A.E."/>
            <person name="van Eijk R."/>
            <person name="Schleper C."/>
            <person name="Guy L."/>
            <person name="Ettema T.J."/>
        </authorList>
    </citation>
    <scope>NUCLEOTIDE SEQUENCE</scope>
</reference>
<protein>
    <submittedName>
        <fullName evidence="1">Uncharacterized protein</fullName>
    </submittedName>
</protein>
<dbReference type="EMBL" id="LAZR01049675">
    <property type="protein sequence ID" value="KKK89086.1"/>
    <property type="molecule type" value="Genomic_DNA"/>
</dbReference>
<feature type="non-terminal residue" evidence="1">
    <location>
        <position position="1"/>
    </location>
</feature>